<dbReference type="EMBL" id="UZAG01023477">
    <property type="protein sequence ID" value="VDO56837.1"/>
    <property type="molecule type" value="Genomic_DNA"/>
</dbReference>
<evidence type="ECO:0000313" key="1">
    <source>
        <dbReference type="EMBL" id="VDO56837.1"/>
    </source>
</evidence>
<protein>
    <submittedName>
        <fullName evidence="3">Ovule protein</fullName>
    </submittedName>
</protein>
<accession>A0A0R3RDA9</accession>
<evidence type="ECO:0000313" key="3">
    <source>
        <dbReference type="WBParaSite" id="BTMF_0001803201-mRNA-1"/>
    </source>
</evidence>
<sequence>MDIYVDKTKISELNMAHHLLIVVHKITLTLHPEKVKLQQKGLYKLIDTALVLHLLFPFVSTKIQ</sequence>
<dbReference type="AlphaFoldDB" id="A0A0R3RDA9"/>
<reference evidence="1 2" key="2">
    <citation type="submission" date="2018-11" db="EMBL/GenBank/DDBJ databases">
        <authorList>
            <consortium name="Pathogen Informatics"/>
        </authorList>
    </citation>
    <scope>NUCLEOTIDE SEQUENCE [LARGE SCALE GENOMIC DNA]</scope>
</reference>
<keyword evidence="2" id="KW-1185">Reference proteome</keyword>
<name>A0A0R3RDA9_9BILA</name>
<reference evidence="3" key="1">
    <citation type="submission" date="2017-02" db="UniProtKB">
        <authorList>
            <consortium name="WormBaseParasite"/>
        </authorList>
    </citation>
    <scope>IDENTIFICATION</scope>
</reference>
<dbReference type="Proteomes" id="UP000280834">
    <property type="component" value="Unassembled WGS sequence"/>
</dbReference>
<evidence type="ECO:0000313" key="2">
    <source>
        <dbReference type="Proteomes" id="UP000280834"/>
    </source>
</evidence>
<organism evidence="3">
    <name type="scientific">Brugia timori</name>
    <dbReference type="NCBI Taxonomy" id="42155"/>
    <lineage>
        <taxon>Eukaryota</taxon>
        <taxon>Metazoa</taxon>
        <taxon>Ecdysozoa</taxon>
        <taxon>Nematoda</taxon>
        <taxon>Chromadorea</taxon>
        <taxon>Rhabditida</taxon>
        <taxon>Spirurina</taxon>
        <taxon>Spiruromorpha</taxon>
        <taxon>Filarioidea</taxon>
        <taxon>Onchocercidae</taxon>
        <taxon>Brugia</taxon>
    </lineage>
</organism>
<dbReference type="WBParaSite" id="BTMF_0001803201-mRNA-1">
    <property type="protein sequence ID" value="BTMF_0001803201-mRNA-1"/>
    <property type="gene ID" value="BTMF_0001803201"/>
</dbReference>
<proteinExistence type="predicted"/>
<gene>
    <name evidence="1" type="ORF">BTMF_LOCUS15995</name>
</gene>